<sequence>MLNSLFAADVALIVSNSNRAPFYLFRKNYSYLFRGNNNYLASPHKRKDSIFSESDADGSSDAENTWDAPFWLADEPRQKRVHSLSLLRYNGKLSHGSPYGVQTLRPAFDSEAMRTKRVHSLSLLRLNGKFARRLARYVRQAQAITLDKRVHNFSLLRGNGKFARRPARYVRQAQAITLDKRVHNFSLLRGNGKFARRPARYTRQTQAITRDKRVHNLSLLRVNGKLFYPQSLLSAASEQQKRFSVVRRRLLQV</sequence>
<protein>
    <submittedName>
        <fullName evidence="1">Uncharacterized protein</fullName>
    </submittedName>
</protein>
<accession>A0AAD4NFW1</accession>
<proteinExistence type="predicted"/>
<reference evidence="1" key="1">
    <citation type="submission" date="2022-01" db="EMBL/GenBank/DDBJ databases">
        <title>Genome Sequence Resource for Two Populations of Ditylenchus destructor, the Migratory Endoparasitic Phytonematode.</title>
        <authorList>
            <person name="Zhang H."/>
            <person name="Lin R."/>
            <person name="Xie B."/>
        </authorList>
    </citation>
    <scope>NUCLEOTIDE SEQUENCE</scope>
    <source>
        <strain evidence="1">BazhouSP</strain>
    </source>
</reference>
<gene>
    <name evidence="1" type="ORF">DdX_03246</name>
</gene>
<comment type="caution">
    <text evidence="1">The sequence shown here is derived from an EMBL/GenBank/DDBJ whole genome shotgun (WGS) entry which is preliminary data.</text>
</comment>
<keyword evidence="2" id="KW-1185">Reference proteome</keyword>
<name>A0AAD4NFW1_9BILA</name>
<dbReference type="EMBL" id="JAKKPZ010000002">
    <property type="protein sequence ID" value="KAI1726524.1"/>
    <property type="molecule type" value="Genomic_DNA"/>
</dbReference>
<dbReference type="Proteomes" id="UP001201812">
    <property type="component" value="Unassembled WGS sequence"/>
</dbReference>
<evidence type="ECO:0000313" key="1">
    <source>
        <dbReference type="EMBL" id="KAI1726524.1"/>
    </source>
</evidence>
<dbReference type="AlphaFoldDB" id="A0AAD4NFW1"/>
<evidence type="ECO:0000313" key="2">
    <source>
        <dbReference type="Proteomes" id="UP001201812"/>
    </source>
</evidence>
<organism evidence="1 2">
    <name type="scientific">Ditylenchus destructor</name>
    <dbReference type="NCBI Taxonomy" id="166010"/>
    <lineage>
        <taxon>Eukaryota</taxon>
        <taxon>Metazoa</taxon>
        <taxon>Ecdysozoa</taxon>
        <taxon>Nematoda</taxon>
        <taxon>Chromadorea</taxon>
        <taxon>Rhabditida</taxon>
        <taxon>Tylenchina</taxon>
        <taxon>Tylenchomorpha</taxon>
        <taxon>Sphaerularioidea</taxon>
        <taxon>Anguinidae</taxon>
        <taxon>Anguininae</taxon>
        <taxon>Ditylenchus</taxon>
    </lineage>
</organism>